<evidence type="ECO:0000256" key="5">
    <source>
        <dbReference type="ARBA" id="ARBA00022692"/>
    </source>
</evidence>
<gene>
    <name evidence="14" type="ORF">SISNIDRAFT_416994</name>
</gene>
<evidence type="ECO:0000256" key="1">
    <source>
        <dbReference type="ARBA" id="ARBA00004115"/>
    </source>
</evidence>
<organism evidence="14 15">
    <name type="scientific">Sistotremastrum niveocremeum HHB9708</name>
    <dbReference type="NCBI Taxonomy" id="1314777"/>
    <lineage>
        <taxon>Eukaryota</taxon>
        <taxon>Fungi</taxon>
        <taxon>Dikarya</taxon>
        <taxon>Basidiomycota</taxon>
        <taxon>Agaricomycotina</taxon>
        <taxon>Agaricomycetes</taxon>
        <taxon>Sistotremastrales</taxon>
        <taxon>Sistotremastraceae</taxon>
        <taxon>Sertulicium</taxon>
        <taxon>Sertulicium niveocremeum</taxon>
    </lineage>
</organism>
<evidence type="ECO:0000256" key="10">
    <source>
        <dbReference type="ARBA" id="ARBA00023180"/>
    </source>
</evidence>
<dbReference type="GO" id="GO:0034975">
    <property type="term" value="P:protein folding in endoplasmic reticulum"/>
    <property type="evidence" value="ECO:0007669"/>
    <property type="project" value="TreeGrafter"/>
</dbReference>
<comment type="similarity">
    <text evidence="2">Belongs to the EMC1 family.</text>
</comment>
<keyword evidence="7" id="KW-0256">Endoplasmic reticulum</keyword>
<name>A0A164Q457_9AGAM</name>
<dbReference type="SUPFAM" id="SSF50998">
    <property type="entry name" value="Quinoprotein alcohol dehydrogenase-like"/>
    <property type="match status" value="1"/>
</dbReference>
<evidence type="ECO:0000256" key="4">
    <source>
        <dbReference type="ARBA" id="ARBA00020824"/>
    </source>
</evidence>
<feature type="domain" description="EMC1 first beta-propeller" evidence="13">
    <location>
        <begin position="27"/>
        <end position="442"/>
    </location>
</feature>
<dbReference type="GO" id="GO:0072546">
    <property type="term" value="C:EMC complex"/>
    <property type="evidence" value="ECO:0007669"/>
    <property type="project" value="InterPro"/>
</dbReference>
<evidence type="ECO:0000313" key="14">
    <source>
        <dbReference type="EMBL" id="KZS89313.1"/>
    </source>
</evidence>
<dbReference type="Pfam" id="PF25293">
    <property type="entry name" value="Beta-prop_EMC1_N"/>
    <property type="match status" value="1"/>
</dbReference>
<dbReference type="InterPro" id="IPR015943">
    <property type="entry name" value="WD40/YVTN_repeat-like_dom_sf"/>
</dbReference>
<sequence>MRILWARKWQSVLFVATQIFNIGPVYAIQESNVGVIDWHKPLLGLPDLNAPFTWPTFHRVRTEANTSSVIIRGSKKNVLGAIDPVNGELAWRHLLPRDDVLLSFQVHPKKDLVAAVSGPGGSNVRLLTALKGELIYQRTLHPPELGKLEEPAWLGSEATFDPESSTLYVLTNGYTITKIDAKGDIVWTWTSPTQGSSILYTNIIATATTVYAIGIAPGTASYGLHVTSISSETGKVIESLPIPSSVKGPFTHFLLSSGSTHALAWVENSQINTLVLEPELLNVKANIVRGAYAGTHNIGRHYQGVFVAQEEDGTAHVLALKPDGTVEHRWEFSGSAHDRSASPSIFTGGLDKEGNVYVSRTYWSFAIGMASMNVYSSGEDGKGQITGFTFALDSSEHGIIQHVAIDVASPNPLVVRPRFLVSTSLGANQLWDKDKLQWTREESLSEIVEGAVQFIELPQARSGADITLENFLHRLFRQVSDAQNFPSYALDFVRRFVTGQYEKPVSALDSKRTDTLHRDTFGFRQVILVATATGKVIALDSSNGAIIYSRVLSLGGTQRAYLRPVKLFITRTVAEANGGDPHAALVAELKTAQGTTTLVYRFNAFTGLPLQGELHDGMLKGNKAFSEGTQHAYLHYYGEQKTIFMVDDKDKLHAYPNNTATKEVLAALAPKIHIPLVTGKSSEKRLVGHSLTQHRSWAELTPTWTASIPPGHHVRSIFKAPQDQPIASIGQVLGDRRTLYKYLNRHLIGVISSPNQPKINTSGARCTIQLVDGVSGKIVYRANVPYSADNDCEIKAALTENWLVYHYWNDEVGSPDESKGWRMVSVQLYEGEKPDDKTRSSETSSFALDEYPISVYEQSFVFPRAITAMSISQTKYGMTTKDLIVASANHQVQLFPKPALNPRRPKGKPTAAEQEEWLTQYEPLLPDDSRRVISHKYQVAGVRDIVTSPTLLESTSLVFTYGLDLFLTRVSPSGTFDLLSESFNKAQLVLITAGLTVGILVVKPMVRRKKLREQWYQ</sequence>
<dbReference type="PANTHER" id="PTHR21573:SF0">
    <property type="entry name" value="ER MEMBRANE PROTEIN COMPLEX SUBUNIT 1"/>
    <property type="match status" value="1"/>
</dbReference>
<keyword evidence="5" id="KW-0812">Transmembrane</keyword>
<dbReference type="PANTHER" id="PTHR21573">
    <property type="entry name" value="ER MEMBRANE PROTEIN COMPLEX SUBUNIT 1"/>
    <property type="match status" value="1"/>
</dbReference>
<evidence type="ECO:0000313" key="15">
    <source>
        <dbReference type="Proteomes" id="UP000076722"/>
    </source>
</evidence>
<keyword evidence="10" id="KW-0325">Glycoprotein</keyword>
<feature type="domain" description="ER membrane protein complex subunit 1 C-terminal" evidence="12">
    <location>
        <begin position="799"/>
        <end position="1015"/>
    </location>
</feature>
<evidence type="ECO:0000256" key="9">
    <source>
        <dbReference type="ARBA" id="ARBA00023136"/>
    </source>
</evidence>
<feature type="signal peptide" evidence="11">
    <location>
        <begin position="1"/>
        <end position="27"/>
    </location>
</feature>
<keyword evidence="8" id="KW-1133">Transmembrane helix</keyword>
<evidence type="ECO:0000256" key="6">
    <source>
        <dbReference type="ARBA" id="ARBA00022729"/>
    </source>
</evidence>
<keyword evidence="9" id="KW-0472">Membrane</keyword>
<dbReference type="EMBL" id="KV419428">
    <property type="protein sequence ID" value="KZS89313.1"/>
    <property type="molecule type" value="Genomic_DNA"/>
</dbReference>
<dbReference type="InterPro" id="IPR026895">
    <property type="entry name" value="EMC1"/>
</dbReference>
<dbReference type="Gene3D" id="2.130.10.10">
    <property type="entry name" value="YVTN repeat-like/Quinoprotein amine dehydrogenase"/>
    <property type="match status" value="1"/>
</dbReference>
<feature type="chain" id="PRO_5007852488" description="ER membrane protein complex subunit 1" evidence="11">
    <location>
        <begin position="28"/>
        <end position="1017"/>
    </location>
</feature>
<proteinExistence type="inferred from homology"/>
<evidence type="ECO:0000256" key="3">
    <source>
        <dbReference type="ARBA" id="ARBA00011276"/>
    </source>
</evidence>
<dbReference type="STRING" id="1314777.A0A164Q457"/>
<comment type="subunit">
    <text evidence="3">Component of the ER membrane protein complex (EMC).</text>
</comment>
<evidence type="ECO:0000256" key="11">
    <source>
        <dbReference type="SAM" id="SignalP"/>
    </source>
</evidence>
<accession>A0A164Q457</accession>
<evidence type="ECO:0000259" key="12">
    <source>
        <dbReference type="Pfam" id="PF07774"/>
    </source>
</evidence>
<evidence type="ECO:0000259" key="13">
    <source>
        <dbReference type="Pfam" id="PF25293"/>
    </source>
</evidence>
<keyword evidence="6 11" id="KW-0732">Signal</keyword>
<evidence type="ECO:0000256" key="7">
    <source>
        <dbReference type="ARBA" id="ARBA00022824"/>
    </source>
</evidence>
<evidence type="ECO:0000256" key="8">
    <source>
        <dbReference type="ARBA" id="ARBA00022989"/>
    </source>
</evidence>
<dbReference type="InterPro" id="IPR011678">
    <property type="entry name" value="EMC1_C"/>
</dbReference>
<reference evidence="14 15" key="1">
    <citation type="journal article" date="2016" name="Mol. Biol. Evol.">
        <title>Comparative Genomics of Early-Diverging Mushroom-Forming Fungi Provides Insights into the Origins of Lignocellulose Decay Capabilities.</title>
        <authorList>
            <person name="Nagy L.G."/>
            <person name="Riley R."/>
            <person name="Tritt A."/>
            <person name="Adam C."/>
            <person name="Daum C."/>
            <person name="Floudas D."/>
            <person name="Sun H."/>
            <person name="Yadav J.S."/>
            <person name="Pangilinan J."/>
            <person name="Larsson K.H."/>
            <person name="Matsuura K."/>
            <person name="Barry K."/>
            <person name="Labutti K."/>
            <person name="Kuo R."/>
            <person name="Ohm R.A."/>
            <person name="Bhattacharya S.S."/>
            <person name="Shirouzu T."/>
            <person name="Yoshinaga Y."/>
            <person name="Martin F.M."/>
            <person name="Grigoriev I.V."/>
            <person name="Hibbett D.S."/>
        </authorList>
    </citation>
    <scope>NUCLEOTIDE SEQUENCE [LARGE SCALE GENOMIC DNA]</scope>
    <source>
        <strain evidence="14 15">HHB9708</strain>
    </source>
</reference>
<dbReference type="Pfam" id="PF07774">
    <property type="entry name" value="EMC1_C"/>
    <property type="match status" value="1"/>
</dbReference>
<protein>
    <recommendedName>
        <fullName evidence="4">ER membrane protein complex subunit 1</fullName>
    </recommendedName>
</protein>
<comment type="subcellular location">
    <subcellularLocation>
        <location evidence="1">Endoplasmic reticulum membrane</location>
        <topology evidence="1">Single-pass type I membrane protein</topology>
    </subcellularLocation>
</comment>
<dbReference type="InterPro" id="IPR011047">
    <property type="entry name" value="Quinoprotein_ADH-like_sf"/>
</dbReference>
<dbReference type="OrthoDB" id="28092at2759"/>
<dbReference type="Proteomes" id="UP000076722">
    <property type="component" value="Unassembled WGS sequence"/>
</dbReference>
<dbReference type="AlphaFoldDB" id="A0A164Q457"/>
<dbReference type="InterPro" id="IPR058545">
    <property type="entry name" value="Beta-prop_EMC1_1st"/>
</dbReference>
<keyword evidence="15" id="KW-1185">Reference proteome</keyword>
<evidence type="ECO:0000256" key="2">
    <source>
        <dbReference type="ARBA" id="ARBA00007904"/>
    </source>
</evidence>